<sequence length="162" mass="18658">MAKNSKIEVLSTEISVQTSQKEDYISLTDIARYKNRDRSDDLVRNWLGNRNTIEFLGIWERLNNPDFKGVEFDSFVHEAGANAFTLSPQKWISAMSTISMWSFRWGTGLSTLTTEYSGRWRVVPESAVAPWTGTGRYSVNGVSWGLDEVFSPFRQEHRYLFD</sequence>
<accession>Q3B4L6</accession>
<name>Q3B4L6_CHLL3</name>
<protein>
    <recommendedName>
        <fullName evidence="1">KilA/APSES-type HTH DNA-binding domain-containing protein</fullName>
    </recommendedName>
</protein>
<dbReference type="OrthoDB" id="9810290at2"/>
<dbReference type="AlphaFoldDB" id="Q3B4L6"/>
<dbReference type="InterPro" id="IPR018004">
    <property type="entry name" value="KilA/APSES_HTH"/>
</dbReference>
<evidence type="ECO:0000313" key="2">
    <source>
        <dbReference type="EMBL" id="ABB23715.1"/>
    </source>
</evidence>
<proteinExistence type="predicted"/>
<dbReference type="EMBL" id="CP000096">
    <property type="protein sequence ID" value="ABB23715.1"/>
    <property type="molecule type" value="Genomic_DNA"/>
</dbReference>
<dbReference type="Proteomes" id="UP000002709">
    <property type="component" value="Chromosome"/>
</dbReference>
<dbReference type="Pfam" id="PF04383">
    <property type="entry name" value="KilA-N"/>
    <property type="match status" value="1"/>
</dbReference>
<gene>
    <name evidence="2" type="ordered locus">Plut_0849</name>
</gene>
<evidence type="ECO:0000313" key="3">
    <source>
        <dbReference type="Proteomes" id="UP000002709"/>
    </source>
</evidence>
<dbReference type="HOGENOM" id="CLU_1633813_0_0_10"/>
<keyword evidence="3" id="KW-1185">Reference proteome</keyword>
<dbReference type="STRING" id="319225.Plut_0849"/>
<dbReference type="KEGG" id="plt:Plut_0849"/>
<organism evidence="2 3">
    <name type="scientific">Chlorobium luteolum (strain DSM 273 / BCRC 81028 / 2530)</name>
    <name type="common">Pelodictyon luteolum</name>
    <dbReference type="NCBI Taxonomy" id="319225"/>
    <lineage>
        <taxon>Bacteria</taxon>
        <taxon>Pseudomonadati</taxon>
        <taxon>Chlorobiota</taxon>
        <taxon>Chlorobiia</taxon>
        <taxon>Chlorobiales</taxon>
        <taxon>Chlorobiaceae</taxon>
        <taxon>Chlorobium/Pelodictyon group</taxon>
        <taxon>Pelodictyon</taxon>
    </lineage>
</organism>
<evidence type="ECO:0000259" key="1">
    <source>
        <dbReference type="SMART" id="SM01252"/>
    </source>
</evidence>
<dbReference type="RefSeq" id="WP_011357589.1">
    <property type="nucleotide sequence ID" value="NC_007512.1"/>
</dbReference>
<reference evidence="3" key="1">
    <citation type="submission" date="2005-08" db="EMBL/GenBank/DDBJ databases">
        <title>Complete sequence of Pelodictyon luteolum DSM 273.</title>
        <authorList>
            <consortium name="US DOE Joint Genome Institute"/>
            <person name="Copeland A."/>
            <person name="Lucas S."/>
            <person name="Lapidus A."/>
            <person name="Barry K."/>
            <person name="Detter J.C."/>
            <person name="Glavina T."/>
            <person name="Hammon N."/>
            <person name="Israni S."/>
            <person name="Pitluck S."/>
            <person name="Bryant D."/>
            <person name="Schmutz J."/>
            <person name="Larimer F."/>
            <person name="Land M."/>
            <person name="Kyrpides N."/>
            <person name="Ivanova N."/>
            <person name="Richardson P."/>
        </authorList>
    </citation>
    <scope>NUCLEOTIDE SEQUENCE [LARGE SCALE GENOMIC DNA]</scope>
    <source>
        <strain evidence="3">DSM 273 / BCRC 81028 / 2530</strain>
    </source>
</reference>
<dbReference type="SMART" id="SM01252">
    <property type="entry name" value="KilA-N"/>
    <property type="match status" value="1"/>
</dbReference>
<feature type="domain" description="KilA/APSES-type HTH DNA-binding" evidence="1">
    <location>
        <begin position="13"/>
        <end position="134"/>
    </location>
</feature>